<keyword evidence="2" id="KW-0238">DNA-binding</keyword>
<dbReference type="AlphaFoldDB" id="A0AA40X968"/>
<dbReference type="Pfam" id="PF01381">
    <property type="entry name" value="HTH_3"/>
    <property type="match status" value="1"/>
</dbReference>
<evidence type="ECO:0000256" key="1">
    <source>
        <dbReference type="ARBA" id="ARBA00007227"/>
    </source>
</evidence>
<dbReference type="NCBIfam" id="TIGR02607">
    <property type="entry name" value="antidote_HigA"/>
    <property type="match status" value="1"/>
</dbReference>
<dbReference type="InterPro" id="IPR010982">
    <property type="entry name" value="Lambda_DNA-bd_dom_sf"/>
</dbReference>
<dbReference type="PROSITE" id="PS50943">
    <property type="entry name" value="HTH_CROC1"/>
    <property type="match status" value="1"/>
</dbReference>
<evidence type="ECO:0000259" key="3">
    <source>
        <dbReference type="PROSITE" id="PS50943"/>
    </source>
</evidence>
<reference evidence="4" key="1">
    <citation type="submission" date="2020-11" db="EMBL/GenBank/DDBJ databases">
        <title>Antibiotic susceptibility profiles of Pediococcus pentosaceus from various origins and their implications for the safety assessment of strains with food-technology applications.</title>
        <authorList>
            <person name="Shani N."/>
            <person name="Oberhaensli S."/>
            <person name="Arias E."/>
        </authorList>
    </citation>
    <scope>NUCLEOTIDE SEQUENCE</scope>
    <source>
        <strain evidence="4">FAM 19164</strain>
    </source>
</reference>
<comment type="similarity">
    <text evidence="1">Belongs to the short-chain fatty acyl-CoA assimilation regulator (ScfR) family.</text>
</comment>
<dbReference type="Gene3D" id="1.10.260.40">
    <property type="entry name" value="lambda repressor-like DNA-binding domains"/>
    <property type="match status" value="1"/>
</dbReference>
<dbReference type="InterPro" id="IPR010359">
    <property type="entry name" value="IrrE_HExxH"/>
</dbReference>
<dbReference type="PANTHER" id="PTHR36924">
    <property type="entry name" value="ANTITOXIN HIGA-1"/>
    <property type="match status" value="1"/>
</dbReference>
<name>A0AA40X968_PEDPE</name>
<evidence type="ECO:0000313" key="5">
    <source>
        <dbReference type="Proteomes" id="UP000743107"/>
    </source>
</evidence>
<dbReference type="CDD" id="cd00093">
    <property type="entry name" value="HTH_XRE"/>
    <property type="match status" value="1"/>
</dbReference>
<proteinExistence type="inferred from homology"/>
<dbReference type="SMART" id="SM00530">
    <property type="entry name" value="HTH_XRE"/>
    <property type="match status" value="1"/>
</dbReference>
<protein>
    <submittedName>
        <fullName evidence="4">HigA family addiction module antidote protein</fullName>
    </submittedName>
</protein>
<dbReference type="InterPro" id="IPR001387">
    <property type="entry name" value="Cro/C1-type_HTH"/>
</dbReference>
<dbReference type="PANTHER" id="PTHR36924:SF1">
    <property type="entry name" value="ANTITOXIN HIGA-1"/>
    <property type="match status" value="1"/>
</dbReference>
<feature type="domain" description="HTH cro/C1-type" evidence="3">
    <location>
        <begin position="26"/>
        <end position="73"/>
    </location>
</feature>
<gene>
    <name evidence="4" type="ORF">ITQ97_05450</name>
</gene>
<comment type="caution">
    <text evidence="4">The sequence shown here is derived from an EMBL/GenBank/DDBJ whole genome shotgun (WGS) entry which is preliminary data.</text>
</comment>
<accession>A0AA40X968</accession>
<dbReference type="InterPro" id="IPR013430">
    <property type="entry name" value="Toxin_antidote_HigA"/>
</dbReference>
<evidence type="ECO:0000256" key="2">
    <source>
        <dbReference type="ARBA" id="ARBA00023125"/>
    </source>
</evidence>
<organism evidence="4 5">
    <name type="scientific">Pediococcus pentosaceus</name>
    <dbReference type="NCBI Taxonomy" id="1255"/>
    <lineage>
        <taxon>Bacteria</taxon>
        <taxon>Bacillati</taxon>
        <taxon>Bacillota</taxon>
        <taxon>Bacilli</taxon>
        <taxon>Lactobacillales</taxon>
        <taxon>Lactobacillaceae</taxon>
        <taxon>Pediococcus</taxon>
    </lineage>
</organism>
<dbReference type="SUPFAM" id="SSF47413">
    <property type="entry name" value="lambda repressor-like DNA-binding domains"/>
    <property type="match status" value="1"/>
</dbReference>
<dbReference type="Proteomes" id="UP000743107">
    <property type="component" value="Unassembled WGS sequence"/>
</dbReference>
<sequence length="359" mass="41714">MSKEVTYKDLIAFHPGSYVEDVIDDLNITQEEFAKRLDTTPKTLSKVVNGEARISKDIANKLFKITGVSVETWLNLQAKYDAKIVEIENQQNQDEQDICRNIDFKYFKDNGFFNPNKRYKLQDKISALRNLLNVSNLSQLIKFNPLVSYRHIQNFSEKSVVNSNVMLELAMNEARNRTSNKYQKVELEAILPDIRKMTLQTPEQFYTKLKNMLLNCGIVLVGLPKLTSAGLNGATKKFKNGSVLLLITDKDKKADVFWFSLIHELGHIYYEDFTSDSNDQEEYRKKEERADKFARNFFIPENLYDKFVQNNHFDEDAVKDFSEKLGISSGIVVGRLQREKKIDYKELNNLKLRYVIKLS</sequence>
<dbReference type="GO" id="GO:0003677">
    <property type="term" value="F:DNA binding"/>
    <property type="evidence" value="ECO:0007669"/>
    <property type="project" value="UniProtKB-KW"/>
</dbReference>
<dbReference type="EMBL" id="JADOFV010000003">
    <property type="protein sequence ID" value="MBF7127248.1"/>
    <property type="molecule type" value="Genomic_DNA"/>
</dbReference>
<evidence type="ECO:0000313" key="4">
    <source>
        <dbReference type="EMBL" id="MBF7127248.1"/>
    </source>
</evidence>
<dbReference type="Pfam" id="PF06114">
    <property type="entry name" value="Peptidase_M78"/>
    <property type="match status" value="1"/>
</dbReference>